<dbReference type="SUPFAM" id="SSF51735">
    <property type="entry name" value="NAD(P)-binding Rossmann-fold domains"/>
    <property type="match status" value="1"/>
</dbReference>
<dbReference type="RefSeq" id="WP_104058064.1">
    <property type="nucleotide sequence ID" value="NZ_PREZ01000004.1"/>
</dbReference>
<dbReference type="Proteomes" id="UP000239047">
    <property type="component" value="Unassembled WGS sequence"/>
</dbReference>
<sequence length="256" mass="27787">MTVLITGASSGIGESLAVKYAMEGHPLIITARNKDRLDVLASTLIKRYGVAVTAIESDLSSKGSALKLFNKITQSGLTVEVLINNAGVGLFGEFHKTDMEKEEAMIQLNITSLTELTKLFGREMVKKGEGKVLNIASTAAFFPGPLMSVYYASKAYVKSFSHALSNEWREHGVQVSVLCPGPTGTGFKDAAELGDSKLFQKGIMSVEAVTEHAYKEFTEGKEEIIPGAMNRIQTRFGKFISSKKAASIVRKTQERV</sequence>
<evidence type="ECO:0000256" key="3">
    <source>
        <dbReference type="RuleBase" id="RU000363"/>
    </source>
</evidence>
<protein>
    <submittedName>
        <fullName evidence="4">Short-chain dehydrogenase</fullName>
    </submittedName>
</protein>
<dbReference type="Gene3D" id="3.40.50.720">
    <property type="entry name" value="NAD(P)-binding Rossmann-like Domain"/>
    <property type="match status" value="1"/>
</dbReference>
<organism evidence="4 5">
    <name type="scientific">Jeotgalibacillus proteolyticus</name>
    <dbReference type="NCBI Taxonomy" id="2082395"/>
    <lineage>
        <taxon>Bacteria</taxon>
        <taxon>Bacillati</taxon>
        <taxon>Bacillota</taxon>
        <taxon>Bacilli</taxon>
        <taxon>Bacillales</taxon>
        <taxon>Caryophanaceae</taxon>
        <taxon>Jeotgalibacillus</taxon>
    </lineage>
</organism>
<dbReference type="OrthoDB" id="9808814at2"/>
<dbReference type="PIRSF" id="PIRSF000126">
    <property type="entry name" value="11-beta-HSD1"/>
    <property type="match status" value="1"/>
</dbReference>
<dbReference type="CDD" id="cd05233">
    <property type="entry name" value="SDR_c"/>
    <property type="match status" value="1"/>
</dbReference>
<dbReference type="AlphaFoldDB" id="A0A2S5GB19"/>
<comment type="similarity">
    <text evidence="1 3">Belongs to the short-chain dehydrogenases/reductases (SDR) family.</text>
</comment>
<evidence type="ECO:0000256" key="1">
    <source>
        <dbReference type="ARBA" id="ARBA00006484"/>
    </source>
</evidence>
<dbReference type="PANTHER" id="PTHR42901:SF1">
    <property type="entry name" value="ALCOHOL DEHYDROGENASE"/>
    <property type="match status" value="1"/>
</dbReference>
<reference evidence="4 5" key="1">
    <citation type="submission" date="2018-02" db="EMBL/GenBank/DDBJ databases">
        <title>Jeotgalibacillus proteolyticum sp. nov. a protease producing bacterium isolated from ocean sediments of Laizhou Bay.</title>
        <authorList>
            <person name="Li Y."/>
        </authorList>
    </citation>
    <scope>NUCLEOTIDE SEQUENCE [LARGE SCALE GENOMIC DNA]</scope>
    <source>
        <strain evidence="4 5">22-7</strain>
    </source>
</reference>
<dbReference type="InterPro" id="IPR002347">
    <property type="entry name" value="SDR_fam"/>
</dbReference>
<proteinExistence type="inferred from homology"/>
<comment type="caution">
    <text evidence="4">The sequence shown here is derived from an EMBL/GenBank/DDBJ whole genome shotgun (WGS) entry which is preliminary data.</text>
</comment>
<dbReference type="PRINTS" id="PR00080">
    <property type="entry name" value="SDRFAMILY"/>
</dbReference>
<evidence type="ECO:0000256" key="2">
    <source>
        <dbReference type="ARBA" id="ARBA00023002"/>
    </source>
</evidence>
<evidence type="ECO:0000313" key="5">
    <source>
        <dbReference type="Proteomes" id="UP000239047"/>
    </source>
</evidence>
<dbReference type="GO" id="GO:0016491">
    <property type="term" value="F:oxidoreductase activity"/>
    <property type="evidence" value="ECO:0007669"/>
    <property type="project" value="UniProtKB-KW"/>
</dbReference>
<dbReference type="InterPro" id="IPR036291">
    <property type="entry name" value="NAD(P)-bd_dom_sf"/>
</dbReference>
<dbReference type="PANTHER" id="PTHR42901">
    <property type="entry name" value="ALCOHOL DEHYDROGENASE"/>
    <property type="match status" value="1"/>
</dbReference>
<evidence type="ECO:0000313" key="4">
    <source>
        <dbReference type="EMBL" id="PPA70115.1"/>
    </source>
</evidence>
<gene>
    <name evidence="4" type="ORF">C4B60_11020</name>
</gene>
<accession>A0A2S5GB19</accession>
<dbReference type="PRINTS" id="PR00081">
    <property type="entry name" value="GDHRDH"/>
</dbReference>
<dbReference type="Pfam" id="PF00106">
    <property type="entry name" value="adh_short"/>
    <property type="match status" value="1"/>
</dbReference>
<dbReference type="EMBL" id="PREZ01000004">
    <property type="protein sequence ID" value="PPA70115.1"/>
    <property type="molecule type" value="Genomic_DNA"/>
</dbReference>
<name>A0A2S5GB19_9BACL</name>
<keyword evidence="5" id="KW-1185">Reference proteome</keyword>
<keyword evidence="2" id="KW-0560">Oxidoreductase</keyword>